<dbReference type="SUPFAM" id="SSF56219">
    <property type="entry name" value="DNase I-like"/>
    <property type="match status" value="1"/>
</dbReference>
<evidence type="ECO:0000313" key="3">
    <source>
        <dbReference type="Proteomes" id="UP000305674"/>
    </source>
</evidence>
<dbReference type="Pfam" id="PF03372">
    <property type="entry name" value="Exo_endo_phos"/>
    <property type="match status" value="1"/>
</dbReference>
<evidence type="ECO:0000259" key="1">
    <source>
        <dbReference type="Pfam" id="PF03372"/>
    </source>
</evidence>
<feature type="domain" description="Endonuclease/exonuclease/phosphatase" evidence="1">
    <location>
        <begin position="11"/>
        <end position="363"/>
    </location>
</feature>
<dbReference type="InterPro" id="IPR005135">
    <property type="entry name" value="Endo/exonuclease/phosphatase"/>
</dbReference>
<sequence length="373" mass="41913">MSRPSISLRVATFNVSMEADNYRRRDQPRDPCALERRLRSGRHRQIRNLAEILQRVRPDVVLLNEFDHIKDPRRGSHAFQRHYLSVSQNGQRPIHYRHHYCAPVNSGEASPLDIDGDGVASATAGDAWGFGHYPGQYGMLVLSRFPIAREAVRSLRLFPWHKMPGALEPRLPDGSPFYDQATWRQLRLSSKAHWDLPIKVRDRTLHLLAAHPTPPVFDGPERRNAARNFDEIRLWADYVDPARSDYLVDDCGGRGGLAEGSAFVIAGDYNASPVEGRSLPGAIEQLLEHPLINGDVEPASEGGRAHSPDNLHGPSHTADWRARVDYLLPSRAGIQVSASGVFWPEPCSDLAYLVAHRRASSDHRLVWLDLQLI</sequence>
<gene>
    <name evidence="2" type="ORF">FCL40_07045</name>
</gene>
<reference evidence="2 3" key="1">
    <citation type="submission" date="2019-04" db="EMBL/GenBank/DDBJ databases">
        <authorList>
            <person name="Hwang J.C."/>
        </authorList>
    </citation>
    <scope>NUCLEOTIDE SEQUENCE [LARGE SCALE GENOMIC DNA]</scope>
    <source>
        <strain evidence="2 3">IMCC35001</strain>
    </source>
</reference>
<accession>A0A4U1BHP6</accession>
<dbReference type="OrthoDB" id="292013at2"/>
<dbReference type="RefSeq" id="WP_136852563.1">
    <property type="nucleotide sequence ID" value="NZ_SWCI01000003.1"/>
</dbReference>
<dbReference type="GO" id="GO:0004527">
    <property type="term" value="F:exonuclease activity"/>
    <property type="evidence" value="ECO:0007669"/>
    <property type="project" value="UniProtKB-KW"/>
</dbReference>
<dbReference type="Gene3D" id="3.60.10.10">
    <property type="entry name" value="Endonuclease/exonuclease/phosphatase"/>
    <property type="match status" value="1"/>
</dbReference>
<protein>
    <submittedName>
        <fullName evidence="2">Endonuclease/exonuclease/phosphatase family protein</fullName>
    </submittedName>
</protein>
<dbReference type="EMBL" id="SWCI01000003">
    <property type="protein sequence ID" value="TKB50015.1"/>
    <property type="molecule type" value="Genomic_DNA"/>
</dbReference>
<evidence type="ECO:0000313" key="2">
    <source>
        <dbReference type="EMBL" id="TKB50015.1"/>
    </source>
</evidence>
<keyword evidence="2" id="KW-0255">Endonuclease</keyword>
<dbReference type="AlphaFoldDB" id="A0A4U1BHP6"/>
<name>A0A4U1BHP6_9GAMM</name>
<keyword evidence="2" id="KW-0540">Nuclease</keyword>
<dbReference type="Proteomes" id="UP000305674">
    <property type="component" value="Unassembled WGS sequence"/>
</dbReference>
<keyword evidence="2" id="KW-0378">Hydrolase</keyword>
<keyword evidence="2" id="KW-0269">Exonuclease</keyword>
<organism evidence="2 3">
    <name type="scientific">Ferrimonas sediminicola</name>
    <dbReference type="NCBI Taxonomy" id="2569538"/>
    <lineage>
        <taxon>Bacteria</taxon>
        <taxon>Pseudomonadati</taxon>
        <taxon>Pseudomonadota</taxon>
        <taxon>Gammaproteobacteria</taxon>
        <taxon>Alteromonadales</taxon>
        <taxon>Ferrimonadaceae</taxon>
        <taxon>Ferrimonas</taxon>
    </lineage>
</organism>
<proteinExistence type="predicted"/>
<dbReference type="GO" id="GO:0004519">
    <property type="term" value="F:endonuclease activity"/>
    <property type="evidence" value="ECO:0007669"/>
    <property type="project" value="UniProtKB-KW"/>
</dbReference>
<comment type="caution">
    <text evidence="2">The sequence shown here is derived from an EMBL/GenBank/DDBJ whole genome shotgun (WGS) entry which is preliminary data.</text>
</comment>
<dbReference type="InterPro" id="IPR036691">
    <property type="entry name" value="Endo/exonu/phosph_ase_sf"/>
</dbReference>
<keyword evidence="3" id="KW-1185">Reference proteome</keyword>